<reference evidence="2" key="5">
    <citation type="journal article" date="2021" name="G3 (Bethesda)">
        <title>Aegilops tauschii genome assembly Aet v5.0 features greater sequence contiguity and improved annotation.</title>
        <authorList>
            <person name="Wang L."/>
            <person name="Zhu T."/>
            <person name="Rodriguez J.C."/>
            <person name="Deal K.R."/>
            <person name="Dubcovsky J."/>
            <person name="McGuire P.E."/>
            <person name="Lux T."/>
            <person name="Spannagl M."/>
            <person name="Mayer K.F.X."/>
            <person name="Baldrich P."/>
            <person name="Meyers B.C."/>
            <person name="Huo N."/>
            <person name="Gu Y.Q."/>
            <person name="Zhou H."/>
            <person name="Devos K.M."/>
            <person name="Bennetzen J.L."/>
            <person name="Unver T."/>
            <person name="Budak H."/>
            <person name="Gulick P.J."/>
            <person name="Galiba G."/>
            <person name="Kalapos B."/>
            <person name="Nelson D.R."/>
            <person name="Li P."/>
            <person name="You F.M."/>
            <person name="Luo M.C."/>
            <person name="Dvorak J."/>
        </authorList>
    </citation>
    <scope>NUCLEOTIDE SEQUENCE [LARGE SCALE GENOMIC DNA]</scope>
    <source>
        <strain evidence="2">cv. AL8/78</strain>
    </source>
</reference>
<dbReference type="Proteomes" id="UP000015105">
    <property type="component" value="Chromosome 7D"/>
</dbReference>
<evidence type="ECO:0000313" key="2">
    <source>
        <dbReference type="EnsemblPlants" id="AET7Gv20996600.7"/>
    </source>
</evidence>
<dbReference type="SMART" id="SM00597">
    <property type="entry name" value="ZnF_TTF"/>
    <property type="match status" value="1"/>
</dbReference>
<protein>
    <recommendedName>
        <fullName evidence="1">TTF-type domain-containing protein</fullName>
    </recommendedName>
</protein>
<keyword evidence="3" id="KW-1185">Reference proteome</keyword>
<dbReference type="PANTHER" id="PTHR45749:SF35">
    <property type="entry name" value="AC-LIKE TRANSPOSASE-RELATED"/>
    <property type="match status" value="1"/>
</dbReference>
<reference evidence="2" key="3">
    <citation type="journal article" date="2017" name="Nature">
        <title>Genome sequence of the progenitor of the wheat D genome Aegilops tauschii.</title>
        <authorList>
            <person name="Luo M.C."/>
            <person name="Gu Y.Q."/>
            <person name="Puiu D."/>
            <person name="Wang H."/>
            <person name="Twardziok S.O."/>
            <person name="Deal K.R."/>
            <person name="Huo N."/>
            <person name="Zhu T."/>
            <person name="Wang L."/>
            <person name="Wang Y."/>
            <person name="McGuire P.E."/>
            <person name="Liu S."/>
            <person name="Long H."/>
            <person name="Ramasamy R.K."/>
            <person name="Rodriguez J.C."/>
            <person name="Van S.L."/>
            <person name="Yuan L."/>
            <person name="Wang Z."/>
            <person name="Xia Z."/>
            <person name="Xiao L."/>
            <person name="Anderson O.D."/>
            <person name="Ouyang S."/>
            <person name="Liang Y."/>
            <person name="Zimin A.V."/>
            <person name="Pertea G."/>
            <person name="Qi P."/>
            <person name="Bennetzen J.L."/>
            <person name="Dai X."/>
            <person name="Dawson M.W."/>
            <person name="Muller H.G."/>
            <person name="Kugler K."/>
            <person name="Rivarola-Duarte L."/>
            <person name="Spannagl M."/>
            <person name="Mayer K.F.X."/>
            <person name="Lu F.H."/>
            <person name="Bevan M.W."/>
            <person name="Leroy P."/>
            <person name="Li P."/>
            <person name="You F.M."/>
            <person name="Sun Q."/>
            <person name="Liu Z."/>
            <person name="Lyons E."/>
            <person name="Wicker T."/>
            <person name="Salzberg S.L."/>
            <person name="Devos K.M."/>
            <person name="Dvorak J."/>
        </authorList>
    </citation>
    <scope>NUCLEOTIDE SEQUENCE [LARGE SCALE GENOMIC DNA]</scope>
    <source>
        <strain evidence="2">cv. AL8/78</strain>
    </source>
</reference>
<dbReference type="InterPro" id="IPR025398">
    <property type="entry name" value="DUF4371"/>
</dbReference>
<sequence length="320" mass="37558">VTIMLKMILALEMARQRQKIMLQVKKIMITSRLLMLMQIDILAEKGPQRDTSFKKGRKDKYKRRFSALFYTRILSNGEHCDRDWLVYSEELDKVFCFGCKLFAKGHRKGNLANEGYNDWTHLGTRLKEHETSADHVLNMTVWYELRSRLQTHQTIDKSAQRQLESEKDHWRKVLFRIVCIVKFLSKHNLAFRGTNSKLYEDSNGNFLGLIEMFAEFDPVIEEHVRRITNEETHAHYLDHKIQNELIHLLTSAIKFEIVKKIKSAKYFSVILDCTPDASHQEQMSIIIRYNELKLLDLDIDDVRGQGYDNGSNMKGTHHGV</sequence>
<dbReference type="AlphaFoldDB" id="A0A453SMP1"/>
<reference evidence="3" key="1">
    <citation type="journal article" date="2014" name="Science">
        <title>Ancient hybridizations among the ancestral genomes of bread wheat.</title>
        <authorList>
            <consortium name="International Wheat Genome Sequencing Consortium,"/>
            <person name="Marcussen T."/>
            <person name="Sandve S.R."/>
            <person name="Heier L."/>
            <person name="Spannagl M."/>
            <person name="Pfeifer M."/>
            <person name="Jakobsen K.S."/>
            <person name="Wulff B.B."/>
            <person name="Steuernagel B."/>
            <person name="Mayer K.F."/>
            <person name="Olsen O.A."/>
        </authorList>
    </citation>
    <scope>NUCLEOTIDE SEQUENCE [LARGE SCALE GENOMIC DNA]</scope>
    <source>
        <strain evidence="3">cv. AL8/78</strain>
    </source>
</reference>
<dbReference type="PANTHER" id="PTHR45749">
    <property type="match status" value="1"/>
</dbReference>
<dbReference type="EnsemblPlants" id="AET7Gv20996600.7">
    <property type="protein sequence ID" value="AET7Gv20996600.7"/>
    <property type="gene ID" value="AET7Gv20996600"/>
</dbReference>
<feature type="domain" description="TTF-type" evidence="1">
    <location>
        <begin position="69"/>
        <end position="154"/>
    </location>
</feature>
<dbReference type="Gramene" id="AET7Gv20996600.7">
    <property type="protein sequence ID" value="AET7Gv20996600.7"/>
    <property type="gene ID" value="AET7Gv20996600"/>
</dbReference>
<name>A0A453SMP1_AEGTS</name>
<proteinExistence type="predicted"/>
<accession>A0A453SMP1</accession>
<dbReference type="Pfam" id="PF14291">
    <property type="entry name" value="DUF4371"/>
    <property type="match status" value="1"/>
</dbReference>
<evidence type="ECO:0000313" key="3">
    <source>
        <dbReference type="Proteomes" id="UP000015105"/>
    </source>
</evidence>
<evidence type="ECO:0000259" key="1">
    <source>
        <dbReference type="SMART" id="SM00597"/>
    </source>
</evidence>
<reference evidence="2" key="4">
    <citation type="submission" date="2019-03" db="UniProtKB">
        <authorList>
            <consortium name="EnsemblPlants"/>
        </authorList>
    </citation>
    <scope>IDENTIFICATION</scope>
</reference>
<organism evidence="2 3">
    <name type="scientific">Aegilops tauschii subsp. strangulata</name>
    <name type="common">Goatgrass</name>
    <dbReference type="NCBI Taxonomy" id="200361"/>
    <lineage>
        <taxon>Eukaryota</taxon>
        <taxon>Viridiplantae</taxon>
        <taxon>Streptophyta</taxon>
        <taxon>Embryophyta</taxon>
        <taxon>Tracheophyta</taxon>
        <taxon>Spermatophyta</taxon>
        <taxon>Magnoliopsida</taxon>
        <taxon>Liliopsida</taxon>
        <taxon>Poales</taxon>
        <taxon>Poaceae</taxon>
        <taxon>BOP clade</taxon>
        <taxon>Pooideae</taxon>
        <taxon>Triticodae</taxon>
        <taxon>Triticeae</taxon>
        <taxon>Triticinae</taxon>
        <taxon>Aegilops</taxon>
    </lineage>
</organism>
<reference evidence="3" key="2">
    <citation type="journal article" date="2017" name="Nat. Plants">
        <title>The Aegilops tauschii genome reveals multiple impacts of transposons.</title>
        <authorList>
            <person name="Zhao G."/>
            <person name="Zou C."/>
            <person name="Li K."/>
            <person name="Wang K."/>
            <person name="Li T."/>
            <person name="Gao L."/>
            <person name="Zhang X."/>
            <person name="Wang H."/>
            <person name="Yang Z."/>
            <person name="Liu X."/>
            <person name="Jiang W."/>
            <person name="Mao L."/>
            <person name="Kong X."/>
            <person name="Jiao Y."/>
            <person name="Jia J."/>
        </authorList>
    </citation>
    <scope>NUCLEOTIDE SEQUENCE [LARGE SCALE GENOMIC DNA]</scope>
    <source>
        <strain evidence="3">cv. AL8/78</strain>
    </source>
</reference>
<dbReference type="InterPro" id="IPR006580">
    <property type="entry name" value="Znf_TTF"/>
</dbReference>